<evidence type="ECO:0000256" key="5">
    <source>
        <dbReference type="SAM" id="MobiDB-lite"/>
    </source>
</evidence>
<dbReference type="Gene3D" id="3.30.390.30">
    <property type="match status" value="1"/>
</dbReference>
<dbReference type="GO" id="GO:0005739">
    <property type="term" value="C:mitochondrion"/>
    <property type="evidence" value="ECO:0007669"/>
    <property type="project" value="TreeGrafter"/>
</dbReference>
<evidence type="ECO:0000256" key="6">
    <source>
        <dbReference type="SAM" id="Phobius"/>
    </source>
</evidence>
<gene>
    <name evidence="8" type="ORF">PHET_05047</name>
</gene>
<dbReference type="InterPro" id="IPR050446">
    <property type="entry name" value="FAD-oxidoreductase/Apoptosis"/>
</dbReference>
<reference evidence="8" key="1">
    <citation type="submission" date="2019-05" db="EMBL/GenBank/DDBJ databases">
        <title>Annotation for the trematode Paragonimus heterotremus.</title>
        <authorList>
            <person name="Choi Y.-J."/>
        </authorList>
    </citation>
    <scope>NUCLEOTIDE SEQUENCE</scope>
    <source>
        <strain evidence="8">LC</strain>
    </source>
</reference>
<feature type="region of interest" description="Disordered" evidence="5">
    <location>
        <begin position="810"/>
        <end position="832"/>
    </location>
</feature>
<keyword evidence="3" id="KW-0274">FAD</keyword>
<evidence type="ECO:0000259" key="7">
    <source>
        <dbReference type="Pfam" id="PF07992"/>
    </source>
</evidence>
<feature type="compositionally biased region" description="Polar residues" evidence="5">
    <location>
        <begin position="122"/>
        <end position="181"/>
    </location>
</feature>
<evidence type="ECO:0000256" key="1">
    <source>
        <dbReference type="ARBA" id="ARBA00006442"/>
    </source>
</evidence>
<evidence type="ECO:0000256" key="2">
    <source>
        <dbReference type="ARBA" id="ARBA00022630"/>
    </source>
</evidence>
<dbReference type="InterPro" id="IPR023753">
    <property type="entry name" value="FAD/NAD-binding_dom"/>
</dbReference>
<feature type="domain" description="FAD/NAD(P)-binding" evidence="7">
    <location>
        <begin position="547"/>
        <end position="627"/>
    </location>
</feature>
<dbReference type="PRINTS" id="PR00368">
    <property type="entry name" value="FADPNR"/>
</dbReference>
<dbReference type="Proteomes" id="UP000748531">
    <property type="component" value="Unassembled WGS sequence"/>
</dbReference>
<dbReference type="Gene3D" id="3.50.50.60">
    <property type="entry name" value="FAD/NAD(P)-binding domain"/>
    <property type="match status" value="3"/>
</dbReference>
<dbReference type="InterPro" id="IPR016156">
    <property type="entry name" value="FAD/NAD-linked_Rdtase_dimer_sf"/>
</dbReference>
<evidence type="ECO:0000313" key="9">
    <source>
        <dbReference type="Proteomes" id="UP000748531"/>
    </source>
</evidence>
<name>A0A8J4WI58_9TREM</name>
<evidence type="ECO:0000256" key="4">
    <source>
        <dbReference type="ARBA" id="ARBA00023002"/>
    </source>
</evidence>
<keyword evidence="6" id="KW-0472">Membrane</keyword>
<keyword evidence="4" id="KW-0560">Oxidoreductase</keyword>
<dbReference type="InterPro" id="IPR036188">
    <property type="entry name" value="FAD/NAD-bd_sf"/>
</dbReference>
<feature type="compositionally biased region" description="Polar residues" evidence="5">
    <location>
        <begin position="818"/>
        <end position="832"/>
    </location>
</feature>
<dbReference type="PANTHER" id="PTHR43557:SF4">
    <property type="entry name" value="APOPTOSIS-INDUCING FACTOR 1, MITOCHONDRIAL"/>
    <property type="match status" value="1"/>
</dbReference>
<feature type="region of interest" description="Disordered" evidence="5">
    <location>
        <begin position="121"/>
        <end position="181"/>
    </location>
</feature>
<keyword evidence="2" id="KW-0285">Flavoprotein</keyword>
<protein>
    <submittedName>
        <fullName evidence="8">Pyridine nucleotide-disulfide oxidoreductase</fullName>
    </submittedName>
</protein>
<sequence length="832" mass="90905">MYTLLNFQKFTPLHVLAIRSSPFSRCICIPSNSDWSNGRSFVGRRNINVAHRICSKPFVIGRFYAVKHQDVSNDNTNRSILLPTIGIAMVVGLVFGARWYLNRTPGIERLKVDARRHLNIKPSANTDNDGAGQSSGLKEAAPTSSSVPETTTKIPVQTSSNESHNTSFSKQTSDVAKLSDVQSEKASGLPSLDDSLSSDLYPLVYIDPSKVGFPKHVRYLVIGAGTAGVAAARAIRASDAKSQILMVAGGCGPDSSAEPGIAETAFMEPPPYLRPPLSKELWRRNKSRESKLLQTDGDVRRHSWLYYEAESFFLKPEDLLAAEYGGVALLRGDPVVKLQPDSHTAVLASGRSVTYDRCLIATGASPRRLKQLEICSKTGQNLFATGLLSYFRTLADYKRLREQVDKYRELGGKVAVVGGGFLGSELTVSLLKNSQLSEKSSKPDDPSKTSPPLCNLSVMHIFRESFPMGHVLPPCLASATARFEAARGAELWPSSEVVSLSIVPSVSFPTTSEKISSTRPPSSHLQDATTNQPPRQRVRLRIRRNGVDGTQVEEVDVDHVVCAIGVEPNTNLAHSAALELDPENGGFLVNAELESRAGIFVAGDAASYWDPVLGIRRRVEHLNFAEATGALAGKNMAASLSNNSTHYEPLRYQYQSSMWSSLGPSLTWDAIGDVDSRRLLTRSFFLSENSNSPPSSDPKLPIPDSDFGHLDRGVTFYLTPKDKRLVGILLWNLPEDLYTEEEYVVPSRLNIARSILADGRLIGATSSSDAQSACDLEAEELRHLASLFDLSGELERDVSEIKAYAELKKQELKESATDPDSSTDVPIQTTNQ</sequence>
<feature type="transmembrane region" description="Helical" evidence="6">
    <location>
        <begin position="80"/>
        <end position="101"/>
    </location>
</feature>
<dbReference type="SUPFAM" id="SSF55424">
    <property type="entry name" value="FAD/NAD-linked reductases, dimerisation (C-terminal) domain"/>
    <property type="match status" value="1"/>
</dbReference>
<dbReference type="OrthoDB" id="6029at2759"/>
<organism evidence="8 9">
    <name type="scientific">Paragonimus heterotremus</name>
    <dbReference type="NCBI Taxonomy" id="100268"/>
    <lineage>
        <taxon>Eukaryota</taxon>
        <taxon>Metazoa</taxon>
        <taxon>Spiralia</taxon>
        <taxon>Lophotrochozoa</taxon>
        <taxon>Platyhelminthes</taxon>
        <taxon>Trematoda</taxon>
        <taxon>Digenea</taxon>
        <taxon>Plagiorchiida</taxon>
        <taxon>Troglotremata</taxon>
        <taxon>Troglotrematidae</taxon>
        <taxon>Paragonimus</taxon>
    </lineage>
</organism>
<dbReference type="SMART" id="SM01353">
    <property type="entry name" value="AIF_C"/>
    <property type="match status" value="1"/>
</dbReference>
<dbReference type="GO" id="GO:0033108">
    <property type="term" value="P:mitochondrial respiratory chain complex assembly"/>
    <property type="evidence" value="ECO:0007669"/>
    <property type="project" value="TreeGrafter"/>
</dbReference>
<dbReference type="GO" id="GO:0071949">
    <property type="term" value="F:FAD binding"/>
    <property type="evidence" value="ECO:0007669"/>
    <property type="project" value="TreeGrafter"/>
</dbReference>
<keyword evidence="6" id="KW-0812">Transmembrane</keyword>
<dbReference type="PANTHER" id="PTHR43557">
    <property type="entry name" value="APOPTOSIS-INDUCING FACTOR 1"/>
    <property type="match status" value="1"/>
</dbReference>
<keyword evidence="6" id="KW-1133">Transmembrane helix</keyword>
<feature type="region of interest" description="Disordered" evidence="5">
    <location>
        <begin position="511"/>
        <end position="534"/>
    </location>
</feature>
<evidence type="ECO:0000313" key="8">
    <source>
        <dbReference type="EMBL" id="KAF5401481.1"/>
    </source>
</evidence>
<proteinExistence type="inferred from homology"/>
<accession>A0A8J4WI58</accession>
<dbReference type="EMBL" id="LUCH01002446">
    <property type="protein sequence ID" value="KAF5401481.1"/>
    <property type="molecule type" value="Genomic_DNA"/>
</dbReference>
<comment type="caution">
    <text evidence="8">The sequence shown here is derived from an EMBL/GenBank/DDBJ whole genome shotgun (WGS) entry which is preliminary data.</text>
</comment>
<keyword evidence="9" id="KW-1185">Reference proteome</keyword>
<feature type="domain" description="FAD/NAD(P)-binding" evidence="7">
    <location>
        <begin position="218"/>
        <end position="430"/>
    </location>
</feature>
<dbReference type="AlphaFoldDB" id="A0A8J4WI58"/>
<evidence type="ECO:0000256" key="3">
    <source>
        <dbReference type="ARBA" id="ARBA00022827"/>
    </source>
</evidence>
<dbReference type="Pfam" id="PF07992">
    <property type="entry name" value="Pyr_redox_2"/>
    <property type="match status" value="2"/>
</dbReference>
<dbReference type="GO" id="GO:0016174">
    <property type="term" value="F:NAD(P)H oxidase H2O2-forming activity"/>
    <property type="evidence" value="ECO:0007669"/>
    <property type="project" value="TreeGrafter"/>
</dbReference>
<dbReference type="SUPFAM" id="SSF51905">
    <property type="entry name" value="FAD/NAD(P)-binding domain"/>
    <property type="match status" value="1"/>
</dbReference>
<comment type="similarity">
    <text evidence="1">Belongs to the FAD-dependent oxidoreductase family.</text>
</comment>
<dbReference type="GO" id="GO:0006915">
    <property type="term" value="P:apoptotic process"/>
    <property type="evidence" value="ECO:0007669"/>
    <property type="project" value="TreeGrafter"/>
</dbReference>